<dbReference type="GO" id="GO:0003677">
    <property type="term" value="F:DNA binding"/>
    <property type="evidence" value="ECO:0007669"/>
    <property type="project" value="UniProtKB-KW"/>
</dbReference>
<dbReference type="InterPro" id="IPR038726">
    <property type="entry name" value="PDDEXK_AddAB-type"/>
</dbReference>
<feature type="domain" description="UvrD-like helicase ATP-binding" evidence="17">
    <location>
        <begin position="23"/>
        <end position="318"/>
    </location>
</feature>
<keyword evidence="6 15" id="KW-0347">Helicase</keyword>
<evidence type="ECO:0000256" key="1">
    <source>
        <dbReference type="ARBA" id="ARBA00009922"/>
    </source>
</evidence>
<dbReference type="Gene3D" id="3.90.320.10">
    <property type="match status" value="1"/>
</dbReference>
<evidence type="ECO:0000256" key="6">
    <source>
        <dbReference type="ARBA" id="ARBA00022806"/>
    </source>
</evidence>
<evidence type="ECO:0000256" key="2">
    <source>
        <dbReference type="ARBA" id="ARBA00022722"/>
    </source>
</evidence>
<evidence type="ECO:0000313" key="19">
    <source>
        <dbReference type="EMBL" id="KZC93762.1"/>
    </source>
</evidence>
<dbReference type="PROSITE" id="PS51217">
    <property type="entry name" value="UVRD_HELICASE_CTER"/>
    <property type="match status" value="1"/>
</dbReference>
<proteinExistence type="inferred from homology"/>
<dbReference type="SUPFAM" id="SSF52980">
    <property type="entry name" value="Restriction endonuclease-like"/>
    <property type="match status" value="1"/>
</dbReference>
<dbReference type="Gene3D" id="1.10.486.10">
    <property type="entry name" value="PCRA, domain 4"/>
    <property type="match status" value="1"/>
</dbReference>
<gene>
    <name evidence="19" type="ORF">AWH51_01710</name>
</gene>
<keyword evidence="2" id="KW-0540">Nuclease</keyword>
<feature type="binding site" evidence="15">
    <location>
        <begin position="44"/>
        <end position="51"/>
    </location>
    <ligand>
        <name>ATP</name>
        <dbReference type="ChEBI" id="CHEBI:30616"/>
    </ligand>
</feature>
<evidence type="ECO:0000256" key="13">
    <source>
        <dbReference type="ARBA" id="ARBA00034808"/>
    </source>
</evidence>
<dbReference type="GO" id="GO:0004527">
    <property type="term" value="F:exonuclease activity"/>
    <property type="evidence" value="ECO:0007669"/>
    <property type="project" value="UniProtKB-KW"/>
</dbReference>
<dbReference type="EMBL" id="LQXA01000061">
    <property type="protein sequence ID" value="KZC93762.1"/>
    <property type="molecule type" value="Genomic_DNA"/>
</dbReference>
<evidence type="ECO:0000313" key="20">
    <source>
        <dbReference type="Proteomes" id="UP000076218"/>
    </source>
</evidence>
<evidence type="ECO:0000256" key="16">
    <source>
        <dbReference type="SAM" id="MobiDB-lite"/>
    </source>
</evidence>
<reference evidence="19 20" key="1">
    <citation type="submission" date="2016-01" db="EMBL/GenBank/DDBJ databases">
        <title>Draft genome sequence of Clavibacter michiganensis subsp. tessellarius DOAB 609.</title>
        <authorList>
            <person name="Tambong J.T."/>
        </authorList>
    </citation>
    <scope>NUCLEOTIDE SEQUENCE [LARGE SCALE GENOMIC DNA]</scope>
    <source>
        <strain evidence="19 20">DOAB 609</strain>
    </source>
</reference>
<dbReference type="Gene3D" id="1.10.10.160">
    <property type="match status" value="1"/>
</dbReference>
<dbReference type="GO" id="GO:0033202">
    <property type="term" value="C:DNA helicase complex"/>
    <property type="evidence" value="ECO:0007669"/>
    <property type="project" value="TreeGrafter"/>
</dbReference>
<evidence type="ECO:0000256" key="15">
    <source>
        <dbReference type="PROSITE-ProRule" id="PRU00560"/>
    </source>
</evidence>
<evidence type="ECO:0000256" key="5">
    <source>
        <dbReference type="ARBA" id="ARBA00022801"/>
    </source>
</evidence>
<dbReference type="Gene3D" id="3.40.50.300">
    <property type="entry name" value="P-loop containing nucleotide triphosphate hydrolases"/>
    <property type="match status" value="2"/>
</dbReference>
<keyword evidence="11" id="KW-0413">Isomerase</keyword>
<dbReference type="OrthoDB" id="5240387at2"/>
<feature type="domain" description="UvrD-like helicase C-terminal" evidence="18">
    <location>
        <begin position="325"/>
        <end position="623"/>
    </location>
</feature>
<comment type="similarity">
    <text evidence="1">Belongs to the helicase family. UvrD subfamily.</text>
</comment>
<dbReference type="GO" id="GO:0043138">
    <property type="term" value="F:3'-5' DNA helicase activity"/>
    <property type="evidence" value="ECO:0007669"/>
    <property type="project" value="UniProtKB-EC"/>
</dbReference>
<dbReference type="GO" id="GO:0005829">
    <property type="term" value="C:cytosol"/>
    <property type="evidence" value="ECO:0007669"/>
    <property type="project" value="TreeGrafter"/>
</dbReference>
<evidence type="ECO:0000256" key="10">
    <source>
        <dbReference type="ARBA" id="ARBA00023204"/>
    </source>
</evidence>
<dbReference type="GO" id="GO:0000725">
    <property type="term" value="P:recombinational repair"/>
    <property type="evidence" value="ECO:0007669"/>
    <property type="project" value="TreeGrafter"/>
</dbReference>
<dbReference type="Pfam" id="PF00580">
    <property type="entry name" value="UvrD-helicase"/>
    <property type="match status" value="1"/>
</dbReference>
<dbReference type="InterPro" id="IPR027417">
    <property type="entry name" value="P-loop_NTPase"/>
</dbReference>
<evidence type="ECO:0000256" key="9">
    <source>
        <dbReference type="ARBA" id="ARBA00023125"/>
    </source>
</evidence>
<accession>A0A154UX96</accession>
<evidence type="ECO:0000256" key="8">
    <source>
        <dbReference type="ARBA" id="ARBA00022840"/>
    </source>
</evidence>
<dbReference type="PROSITE" id="PS51198">
    <property type="entry name" value="UVRD_HELICASE_ATP_BIND"/>
    <property type="match status" value="1"/>
</dbReference>
<dbReference type="InterPro" id="IPR014016">
    <property type="entry name" value="UvrD-like_ATP-bd"/>
</dbReference>
<organism evidence="19 20">
    <name type="scientific">Clavibacter tessellarius</name>
    <dbReference type="NCBI Taxonomy" id="31965"/>
    <lineage>
        <taxon>Bacteria</taxon>
        <taxon>Bacillati</taxon>
        <taxon>Actinomycetota</taxon>
        <taxon>Actinomycetes</taxon>
        <taxon>Micrococcales</taxon>
        <taxon>Microbacteriaceae</taxon>
        <taxon>Clavibacter</taxon>
    </lineage>
</organism>
<dbReference type="EC" id="5.6.2.4" evidence="13"/>
<evidence type="ECO:0000256" key="7">
    <source>
        <dbReference type="ARBA" id="ARBA00022839"/>
    </source>
</evidence>
<name>A0A154UX96_9MICO</name>
<sequence length="1090" mass="115418">MTIRGFRQPPIASAPGGAEPAVELDPSQRAVVGLPVGVSAAVLGAPGSGRTTTLRELVAHRILVHGLDPSEVLVLAPSRAAATRLRDELALRVGVPTLGPLARTATSVAFEVLARRAAETATAPPRLLTGAEQDQIIADLLAGHEETGTGPAWPDPLGVEVRRLRAFRTELRELLMRATEERVRPDALADLGRAHGVPEWIAAAEFAREYEDVVDSFRGDHLDSAELLAEAVLLVARGEALTGIRLVVADDLHEATAATLSLLQALAARGADVVAFGDPDVAAATFRGAEAAALGRLSTVLGLPELVTLVLDRVHRQPPALRALTSAVTARIGAAGAGRQRQAGSAPGLVDDADPIQVIEAPTRAIELARLARRLREEHLLGGVPWARMVVLVRSGSLVPQVARSLATAEVPTRTAVAGRALRDDLAALALIRAVDVVLGRVPLAPDIAAELATGPLGGLDGVALRRLRLAMRQEELAGDGHRSSDELLVEALAAPGRLETLDLPPARRLARLARTLQGARELAAADGTIEELLWHLWEGSRLAGPWFEQALQTGIVADQANRDLDGVVALFTAARRFVERNPGRPASDFVEELLGAEVPEDTLSPQPLADTVLVATPSAVVGAGYEVVAVAALQEGVWPNLRLRGSLLHPQRLSAVARGLDRVDVDERAEVLSDELRMLALAVSRASRVVVLSATANDEEAPSPFLRLVPPAPGLAEAEAGAEAGRVAKDAPAALRIRPDHPLSLRGLVGALRRELAVVHRDAVLLEDGRVVSGDRTARRPADATRERGRAAASALARLAAEGVTGADPAEWYGLREPSTTEPVVDLTDPEARVPVSPSRLEAFERSPLNWFIDQASGGSTSTAMGIGTIVHAVMEEASLDPDADLRPPALEARLDERWGELPFESPWVGERERRQAGELIAGVSGYLRDFAGAGGRMLAAEGSFELEVGVARLRGMIDRIELTQEGRVVIVDLKTGRHFPTRAEIPAHAQLGSYQLAFVEGALEQVPADATAGGAKLLYVSGGARGLPYRELPQEPLTREELDGFRARIADAATGMAGATFEGTPDLGERDPGSARRYRIHLVRAVSA</sequence>
<feature type="region of interest" description="Disordered" evidence="16">
    <location>
        <begin position="1"/>
        <end position="20"/>
    </location>
</feature>
<evidence type="ECO:0000256" key="14">
    <source>
        <dbReference type="ARBA" id="ARBA00048988"/>
    </source>
</evidence>
<keyword evidence="10" id="KW-0234">DNA repair</keyword>
<keyword evidence="7" id="KW-0269">Exonuclease</keyword>
<evidence type="ECO:0000256" key="3">
    <source>
        <dbReference type="ARBA" id="ARBA00022741"/>
    </source>
</evidence>
<protein>
    <recommendedName>
        <fullName evidence="13">DNA 3'-5' helicase</fullName>
        <ecNumber evidence="13">5.6.2.4</ecNumber>
    </recommendedName>
</protein>
<evidence type="ECO:0000259" key="17">
    <source>
        <dbReference type="PROSITE" id="PS51198"/>
    </source>
</evidence>
<dbReference type="AlphaFoldDB" id="A0A154UX96"/>
<dbReference type="Proteomes" id="UP000076218">
    <property type="component" value="Unassembled WGS sequence"/>
</dbReference>
<comment type="catalytic activity">
    <reaction evidence="14">
        <text>ATP + H2O = ADP + phosphate + H(+)</text>
        <dbReference type="Rhea" id="RHEA:13065"/>
        <dbReference type="ChEBI" id="CHEBI:15377"/>
        <dbReference type="ChEBI" id="CHEBI:15378"/>
        <dbReference type="ChEBI" id="CHEBI:30616"/>
        <dbReference type="ChEBI" id="CHEBI:43474"/>
        <dbReference type="ChEBI" id="CHEBI:456216"/>
        <dbReference type="EC" id="5.6.2.4"/>
    </reaction>
</comment>
<keyword evidence="3 15" id="KW-0547">Nucleotide-binding</keyword>
<evidence type="ECO:0000256" key="11">
    <source>
        <dbReference type="ARBA" id="ARBA00023235"/>
    </source>
</evidence>
<dbReference type="SUPFAM" id="SSF52540">
    <property type="entry name" value="P-loop containing nucleoside triphosphate hydrolases"/>
    <property type="match status" value="1"/>
</dbReference>
<evidence type="ECO:0000256" key="4">
    <source>
        <dbReference type="ARBA" id="ARBA00022763"/>
    </source>
</evidence>
<keyword evidence="8 15" id="KW-0067">ATP-binding</keyword>
<dbReference type="InterPro" id="IPR013986">
    <property type="entry name" value="DExx_box_DNA_helicase_dom_sf"/>
</dbReference>
<dbReference type="Pfam" id="PF12705">
    <property type="entry name" value="PDDEXK_1"/>
    <property type="match status" value="1"/>
</dbReference>
<dbReference type="PANTHER" id="PTHR11070">
    <property type="entry name" value="UVRD / RECB / PCRA DNA HELICASE FAMILY MEMBER"/>
    <property type="match status" value="1"/>
</dbReference>
<dbReference type="STRING" id="31965.AWH51_01710"/>
<comment type="caution">
    <text evidence="19">The sequence shown here is derived from an EMBL/GenBank/DDBJ whole genome shotgun (WGS) entry which is preliminary data.</text>
</comment>
<keyword evidence="5 15" id="KW-0378">Hydrolase</keyword>
<dbReference type="PANTHER" id="PTHR11070:SF59">
    <property type="entry name" value="DNA 3'-5' HELICASE"/>
    <property type="match status" value="1"/>
</dbReference>
<evidence type="ECO:0000256" key="12">
    <source>
        <dbReference type="ARBA" id="ARBA00034617"/>
    </source>
</evidence>
<dbReference type="GO" id="GO:0005524">
    <property type="term" value="F:ATP binding"/>
    <property type="evidence" value="ECO:0007669"/>
    <property type="project" value="UniProtKB-UniRule"/>
</dbReference>
<dbReference type="InterPro" id="IPR011335">
    <property type="entry name" value="Restrct_endonuc-II-like"/>
</dbReference>
<dbReference type="InterPro" id="IPR014017">
    <property type="entry name" value="DNA_helicase_UvrD-like_C"/>
</dbReference>
<keyword evidence="4" id="KW-0227">DNA damage</keyword>
<comment type="catalytic activity">
    <reaction evidence="12">
        <text>Couples ATP hydrolysis with the unwinding of duplex DNA by translocating in the 3'-5' direction.</text>
        <dbReference type="EC" id="5.6.2.4"/>
    </reaction>
</comment>
<dbReference type="InterPro" id="IPR011604">
    <property type="entry name" value="PDDEXK-like_dom_sf"/>
</dbReference>
<evidence type="ECO:0000259" key="18">
    <source>
        <dbReference type="PROSITE" id="PS51217"/>
    </source>
</evidence>
<dbReference type="RefSeq" id="WP_063072925.1">
    <property type="nucleotide sequence ID" value="NZ_LQXA01000061.1"/>
</dbReference>
<dbReference type="InterPro" id="IPR000212">
    <property type="entry name" value="DNA_helicase_UvrD/REP"/>
</dbReference>
<keyword evidence="9" id="KW-0238">DNA-binding</keyword>